<accession>E3JYI1</accession>
<protein>
    <submittedName>
        <fullName evidence="2">Uncharacterized protein</fullName>
    </submittedName>
</protein>
<evidence type="ECO:0000313" key="3">
    <source>
        <dbReference type="Proteomes" id="UP000008783"/>
    </source>
</evidence>
<dbReference type="RefSeq" id="XP_003321525.1">
    <property type="nucleotide sequence ID" value="XM_003321477.2"/>
</dbReference>
<sequence length="262" mass="26904">MDCRFLRSTSMRKANSNQMYTFLSITILANLFCFPFSSCQLPAPGITPSSNLALTTSPPGQTTPPGTTNTGAGIPGTNTGAGVPGTNTGAGISGSTTTLATTSTPGTTTNGNPSTGRTTTNPSPKADSLYSCSEAFAPLDEDQTLVFDRPVPEAAGYCKSNASSDNLACALRTCVAFPTCSGCSVVTSSATDSKVTTDGRVLPQPQNCELAYYISHKPGVPSLCLTAQTEVLQCTGGCQNATNCGTCFKVTETNQPSKGPTF</sequence>
<gene>
    <name evidence="2" type="ORF">PGTG_03062</name>
</gene>
<dbReference type="KEGG" id="pgr:PGTG_03062"/>
<dbReference type="AlphaFoldDB" id="E3JYI1"/>
<dbReference type="EMBL" id="DS178267">
    <property type="protein sequence ID" value="EFP77106.1"/>
    <property type="molecule type" value="Genomic_DNA"/>
</dbReference>
<dbReference type="VEuPathDB" id="FungiDB:PGTG_03062"/>
<organism evidence="2 3">
    <name type="scientific">Puccinia graminis f. sp. tritici (strain CRL 75-36-700-3 / race SCCL)</name>
    <name type="common">Black stem rust fungus</name>
    <dbReference type="NCBI Taxonomy" id="418459"/>
    <lineage>
        <taxon>Eukaryota</taxon>
        <taxon>Fungi</taxon>
        <taxon>Dikarya</taxon>
        <taxon>Basidiomycota</taxon>
        <taxon>Pucciniomycotina</taxon>
        <taxon>Pucciniomycetes</taxon>
        <taxon>Pucciniales</taxon>
        <taxon>Pucciniaceae</taxon>
        <taxon>Puccinia</taxon>
    </lineage>
</organism>
<proteinExistence type="predicted"/>
<dbReference type="OMA" id="NCEIAYH"/>
<evidence type="ECO:0000313" key="2">
    <source>
        <dbReference type="EMBL" id="EFP77106.1"/>
    </source>
</evidence>
<dbReference type="GeneID" id="10537316"/>
<evidence type="ECO:0000256" key="1">
    <source>
        <dbReference type="SAM" id="MobiDB-lite"/>
    </source>
</evidence>
<dbReference type="InParanoid" id="E3JYI1"/>
<keyword evidence="3" id="KW-1185">Reference proteome</keyword>
<reference key="1">
    <citation type="submission" date="2007-01" db="EMBL/GenBank/DDBJ databases">
        <title>The Genome Sequence of Puccinia graminis f. sp. tritici Strain CRL 75-36-700-3.</title>
        <authorList>
            <consortium name="The Broad Institute Genome Sequencing Platform"/>
            <person name="Birren B."/>
            <person name="Lander E."/>
            <person name="Galagan J."/>
            <person name="Nusbaum C."/>
            <person name="Devon K."/>
            <person name="Cuomo C."/>
            <person name="Jaffe D."/>
            <person name="Butler J."/>
            <person name="Alvarez P."/>
            <person name="Gnerre S."/>
            <person name="Grabherr M."/>
            <person name="Mauceli E."/>
            <person name="Brockman W."/>
            <person name="Young S."/>
            <person name="LaButti K."/>
            <person name="Sykes S."/>
            <person name="DeCaprio D."/>
            <person name="Crawford M."/>
            <person name="Koehrsen M."/>
            <person name="Engels R."/>
            <person name="Montgomery P."/>
            <person name="Pearson M."/>
            <person name="Howarth C."/>
            <person name="Larson L."/>
            <person name="White J."/>
            <person name="Zeng Q."/>
            <person name="Kodira C."/>
            <person name="Yandava C."/>
            <person name="Alvarado L."/>
            <person name="O'Leary S."/>
            <person name="Szabo L."/>
            <person name="Dean R."/>
            <person name="Schein J."/>
        </authorList>
    </citation>
    <scope>NUCLEOTIDE SEQUENCE</scope>
    <source>
        <strain>CRL 75-36-700-3</strain>
    </source>
</reference>
<feature type="region of interest" description="Disordered" evidence="1">
    <location>
        <begin position="50"/>
        <end position="126"/>
    </location>
</feature>
<feature type="compositionally biased region" description="Low complexity" evidence="1">
    <location>
        <begin position="55"/>
        <end position="124"/>
    </location>
</feature>
<dbReference type="HOGENOM" id="CLU_1090441_0_0_1"/>
<dbReference type="OrthoDB" id="2506744at2759"/>
<dbReference type="Proteomes" id="UP000008783">
    <property type="component" value="Unassembled WGS sequence"/>
</dbReference>
<reference evidence="3" key="2">
    <citation type="journal article" date="2011" name="Proc. Natl. Acad. Sci. U.S.A.">
        <title>Obligate biotrophy features unraveled by the genomic analysis of rust fungi.</title>
        <authorList>
            <person name="Duplessis S."/>
            <person name="Cuomo C.A."/>
            <person name="Lin Y.-C."/>
            <person name="Aerts A."/>
            <person name="Tisserant E."/>
            <person name="Veneault-Fourrey C."/>
            <person name="Joly D.L."/>
            <person name="Hacquard S."/>
            <person name="Amselem J."/>
            <person name="Cantarel B.L."/>
            <person name="Chiu R."/>
            <person name="Coutinho P.M."/>
            <person name="Feau N."/>
            <person name="Field M."/>
            <person name="Frey P."/>
            <person name="Gelhaye E."/>
            <person name="Goldberg J."/>
            <person name="Grabherr M.G."/>
            <person name="Kodira C.D."/>
            <person name="Kohler A."/>
            <person name="Kuees U."/>
            <person name="Lindquist E.A."/>
            <person name="Lucas S.M."/>
            <person name="Mago R."/>
            <person name="Mauceli E."/>
            <person name="Morin E."/>
            <person name="Murat C."/>
            <person name="Pangilinan J.L."/>
            <person name="Park R."/>
            <person name="Pearson M."/>
            <person name="Quesneville H."/>
            <person name="Rouhier N."/>
            <person name="Sakthikumar S."/>
            <person name="Salamov A.A."/>
            <person name="Schmutz J."/>
            <person name="Selles B."/>
            <person name="Shapiro H."/>
            <person name="Tanguay P."/>
            <person name="Tuskan G.A."/>
            <person name="Henrissat B."/>
            <person name="Van de Peer Y."/>
            <person name="Rouze P."/>
            <person name="Ellis J.G."/>
            <person name="Dodds P.N."/>
            <person name="Schein J.E."/>
            <person name="Zhong S."/>
            <person name="Hamelin R.C."/>
            <person name="Grigoriev I.V."/>
            <person name="Szabo L.J."/>
            <person name="Martin F."/>
        </authorList>
    </citation>
    <scope>NUCLEOTIDE SEQUENCE [LARGE SCALE GENOMIC DNA]</scope>
    <source>
        <strain evidence="3">CRL 75-36-700-3 / race SCCL</strain>
    </source>
</reference>
<name>E3JYI1_PUCGT</name>